<reference evidence="1 3" key="1">
    <citation type="submission" date="2023-09" db="EMBL/GenBank/DDBJ databases">
        <title>Demequina sp. a novel bacteria isolated from Capsicum annuum.</title>
        <authorList>
            <person name="Humaira Z."/>
            <person name="Lee J."/>
            <person name="Cho D."/>
        </authorList>
    </citation>
    <scope>NUCLEOTIDE SEQUENCE [LARGE SCALE GENOMIC DNA]</scope>
    <source>
        <strain evidence="1 3">OYTSA14</strain>
        <strain evidence="2">PMTSA13</strain>
    </source>
</reference>
<accession>A0AA96F854</accession>
<accession>A0AA96FBF1</accession>
<keyword evidence="3" id="KW-1185">Reference proteome</keyword>
<sequence length="129" mass="14306">MISFHDMEGALIPAIVLALVVIVAAGLAEGRGRYLLGVLLGIREREDLKETMLGDDVPREQSDWSLVGRVDSPTREQDGEHVPGLRDVAALKDQLPQLKEHVPSLKELPILHRLRDGHDESALHDAVRR</sequence>
<evidence type="ECO:0000313" key="1">
    <source>
        <dbReference type="EMBL" id="WNM23450.1"/>
    </source>
</evidence>
<evidence type="ECO:0000313" key="2">
    <source>
        <dbReference type="EMBL" id="WNM26327.1"/>
    </source>
</evidence>
<proteinExistence type="predicted"/>
<name>A0AA96F854_9MICO</name>
<protein>
    <submittedName>
        <fullName evidence="1">Uncharacterized protein</fullName>
    </submittedName>
</protein>
<dbReference type="KEGG" id="dcp:RN607_08950"/>
<organism evidence="1 3">
    <name type="scientific">Demequina capsici</name>
    <dbReference type="NCBI Taxonomy" id="3075620"/>
    <lineage>
        <taxon>Bacteria</taxon>
        <taxon>Bacillati</taxon>
        <taxon>Actinomycetota</taxon>
        <taxon>Actinomycetes</taxon>
        <taxon>Micrococcales</taxon>
        <taxon>Demequinaceae</taxon>
        <taxon>Demequina</taxon>
    </lineage>
</organism>
<dbReference type="RefSeq" id="WP_313496366.1">
    <property type="nucleotide sequence ID" value="NZ_CP134879.1"/>
</dbReference>
<dbReference type="Proteomes" id="UP001303408">
    <property type="component" value="Chromosome"/>
</dbReference>
<gene>
    <name evidence="1" type="ORF">RN606_08725</name>
    <name evidence="2" type="ORF">RN607_08950</name>
</gene>
<dbReference type="EMBL" id="CP134880">
    <property type="protein sequence ID" value="WNM26327.1"/>
    <property type="molecule type" value="Genomic_DNA"/>
</dbReference>
<dbReference type="EMBL" id="CP134879">
    <property type="protein sequence ID" value="WNM23450.1"/>
    <property type="molecule type" value="Genomic_DNA"/>
</dbReference>
<dbReference type="AlphaFoldDB" id="A0AA96F854"/>
<evidence type="ECO:0000313" key="3">
    <source>
        <dbReference type="Proteomes" id="UP001304125"/>
    </source>
</evidence>
<dbReference type="Proteomes" id="UP001304125">
    <property type="component" value="Chromosome"/>
</dbReference>